<feature type="domain" description="DUF3502" evidence="2">
    <location>
        <begin position="436"/>
        <end position="503"/>
    </location>
</feature>
<dbReference type="AlphaFoldDB" id="A0A9X4QSQ6"/>
<proteinExistence type="predicted"/>
<reference evidence="3" key="1">
    <citation type="submission" date="2022-10" db="EMBL/GenBank/DDBJ databases">
        <title>Comparative genomic analysis of Cohnella hashimotonis sp. nov., isolated from the International Space Station.</title>
        <authorList>
            <person name="Simpson A."/>
            <person name="Venkateswaran K."/>
        </authorList>
    </citation>
    <scope>NUCLEOTIDE SEQUENCE</scope>
    <source>
        <strain evidence="3">DSM 28161</strain>
    </source>
</reference>
<comment type="caution">
    <text evidence="3">The sequence shown here is derived from an EMBL/GenBank/DDBJ whole genome shotgun (WGS) entry which is preliminary data.</text>
</comment>
<dbReference type="Gene3D" id="3.40.190.10">
    <property type="entry name" value="Periplasmic binding protein-like II"/>
    <property type="match status" value="2"/>
</dbReference>
<gene>
    <name evidence="3" type="ORF">OMP40_05055</name>
</gene>
<feature type="chain" id="PRO_5040728931" evidence="1">
    <location>
        <begin position="29"/>
        <end position="507"/>
    </location>
</feature>
<evidence type="ECO:0000313" key="4">
    <source>
        <dbReference type="Proteomes" id="UP001153404"/>
    </source>
</evidence>
<keyword evidence="1" id="KW-0732">Signal</keyword>
<evidence type="ECO:0000256" key="1">
    <source>
        <dbReference type="SAM" id="SignalP"/>
    </source>
</evidence>
<dbReference type="PROSITE" id="PS51257">
    <property type="entry name" value="PROKAR_LIPOPROTEIN"/>
    <property type="match status" value="1"/>
</dbReference>
<dbReference type="Proteomes" id="UP001153404">
    <property type="component" value="Unassembled WGS sequence"/>
</dbReference>
<protein>
    <submittedName>
        <fullName evidence="3">ABC transporter substrate-binding protein</fullName>
    </submittedName>
</protein>
<evidence type="ECO:0000259" key="2">
    <source>
        <dbReference type="Pfam" id="PF12010"/>
    </source>
</evidence>
<dbReference type="EMBL" id="JAPDIA010000002">
    <property type="protein sequence ID" value="MDG0808827.1"/>
    <property type="molecule type" value="Genomic_DNA"/>
</dbReference>
<dbReference type="InterPro" id="IPR022627">
    <property type="entry name" value="DUF3502"/>
</dbReference>
<name>A0A9X4QSQ6_9BACL</name>
<evidence type="ECO:0000313" key="3">
    <source>
        <dbReference type="EMBL" id="MDG0808827.1"/>
    </source>
</evidence>
<organism evidence="3 4">
    <name type="scientific">Cohnella rhizosphaerae</name>
    <dbReference type="NCBI Taxonomy" id="1457232"/>
    <lineage>
        <taxon>Bacteria</taxon>
        <taxon>Bacillati</taxon>
        <taxon>Bacillota</taxon>
        <taxon>Bacilli</taxon>
        <taxon>Bacillales</taxon>
        <taxon>Paenibacillaceae</taxon>
        <taxon>Cohnella</taxon>
    </lineage>
</organism>
<feature type="signal peptide" evidence="1">
    <location>
        <begin position="1"/>
        <end position="28"/>
    </location>
</feature>
<dbReference type="RefSeq" id="WP_277529671.1">
    <property type="nucleotide sequence ID" value="NZ_JAPDIA010000002.1"/>
</dbReference>
<keyword evidence="4" id="KW-1185">Reference proteome</keyword>
<accession>A0A9X4QSQ6</accession>
<dbReference type="SUPFAM" id="SSF53850">
    <property type="entry name" value="Periplasmic binding protein-like II"/>
    <property type="match status" value="1"/>
</dbReference>
<dbReference type="Pfam" id="PF12010">
    <property type="entry name" value="DUF3502"/>
    <property type="match status" value="1"/>
</dbReference>
<sequence>MSFKKKAVSLSCLAVVLPALLIGCSKEAAENGSSSGSSTATASTSTSQEPYVVKIVMADDADDEAVKAVAAEASKITQAKFNTTIELVRYGFSSFNQQRNLMLSSGEKIDLMPSLGLTVPNAANSGQVVPLNDLLEQYGKDMLEQIPQADWDSTSVDGKIYAVRNNKELASGYGYAVPTEYLEALGTDVSTIKTEDDFENLLRAAKSKFPDMYPLVSDAGTMGYYISSKDDLGGDPGVLEDATTDNTTVVNWYATDTYKDIVTRRHKWQKEGLLLPNGSTNSESATSLIKAGKAFSSIANTKPGVEGEIERSTGKPMTIIELVPPYSTTNNINNLWYVAHNSENPGRAVQVLNEMYTNPELANILIYGVEGKNYVVKDADKGIIDYPDGMDAGNKTYSVDPWAWPNELISYVWASDSPTVWQDTLKFNETAIKSVAKGFVWNNSKVLPEIAAVNNVLAKYVNALDCGDLDPADTLPRFEKELKNAGIDKIIAEKQTQLDAWLAQNKQ</sequence>